<keyword evidence="3" id="KW-0223">Dioxygenase</keyword>
<dbReference type="AlphaFoldDB" id="A0A096P8C5"/>
<evidence type="ECO:0000313" key="4">
    <source>
        <dbReference type="EMBL" id="OUS46391.1"/>
    </source>
</evidence>
<protein>
    <submittedName>
        <fullName evidence="3">Oxoglutarate/iron-dependent dioxygenase</fullName>
    </submittedName>
</protein>
<dbReference type="Proteomes" id="UP000009170">
    <property type="component" value="Unassembled WGS sequence"/>
</dbReference>
<feature type="compositionally biased region" description="Basic and acidic residues" evidence="1">
    <location>
        <begin position="23"/>
        <end position="41"/>
    </location>
</feature>
<dbReference type="InParanoid" id="A0A096P8C5"/>
<dbReference type="EMBL" id="KZ155784">
    <property type="protein sequence ID" value="OUS46391.1"/>
    <property type="molecule type" value="Genomic_DNA"/>
</dbReference>
<keyword evidence="2" id="KW-0472">Membrane</keyword>
<evidence type="ECO:0000256" key="2">
    <source>
        <dbReference type="SAM" id="Phobius"/>
    </source>
</evidence>
<keyword evidence="2" id="KW-0812">Transmembrane</keyword>
<proteinExistence type="predicted"/>
<evidence type="ECO:0000313" key="3">
    <source>
        <dbReference type="EMBL" id="CEG00218.1"/>
    </source>
</evidence>
<feature type="transmembrane region" description="Helical" evidence="2">
    <location>
        <begin position="57"/>
        <end position="75"/>
    </location>
</feature>
<accession>A0A096P8C5</accession>
<dbReference type="Gene3D" id="2.60.120.620">
    <property type="entry name" value="q2cbj1_9rhob like domain"/>
    <property type="match status" value="1"/>
</dbReference>
<organism evidence="3 5">
    <name type="scientific">Ostreococcus tauri</name>
    <name type="common">Marine green alga</name>
    <dbReference type="NCBI Taxonomy" id="70448"/>
    <lineage>
        <taxon>Eukaryota</taxon>
        <taxon>Viridiplantae</taxon>
        <taxon>Chlorophyta</taxon>
        <taxon>Mamiellophyceae</taxon>
        <taxon>Mamiellales</taxon>
        <taxon>Bathycoccaceae</taxon>
        <taxon>Ostreococcus</taxon>
    </lineage>
</organism>
<name>A0A096P8C5_OSTTA</name>
<keyword evidence="2" id="KW-1133">Transmembrane helix</keyword>
<keyword evidence="3" id="KW-0560">Oxidoreductase</keyword>
<reference evidence="3 5" key="1">
    <citation type="journal article" date="2006" name="Proc. Natl. Acad. Sci. U.S.A.">
        <title>Genome analysis of the smallest free-living eukaryote Ostreococcus tauri unveils many unique features.</title>
        <authorList>
            <person name="Derelle E."/>
            <person name="Ferraz C."/>
            <person name="Rombauts S."/>
            <person name="Rouze P."/>
            <person name="Worden A.Z."/>
            <person name="Robbens S."/>
            <person name="Partensky F."/>
            <person name="Degroeve S."/>
            <person name="Echeynie S."/>
            <person name="Cooke R."/>
            <person name="Saeys Y."/>
            <person name="Wuyts J."/>
            <person name="Jabbari K."/>
            <person name="Bowler C."/>
            <person name="Panaud O."/>
            <person name="Piegu B."/>
            <person name="Ball S.G."/>
            <person name="Ral J.-P."/>
            <person name="Bouget F.-Y."/>
            <person name="Piganeau G."/>
            <person name="De Baets B."/>
            <person name="Picard A."/>
            <person name="Delseny M."/>
            <person name="Demaille J."/>
            <person name="Van de Peer Y."/>
            <person name="Moreau H."/>
        </authorList>
    </citation>
    <scope>NUCLEOTIDE SEQUENCE [LARGE SCALE GENOMIC DNA]</scope>
    <source>
        <strain evidence="3 5">OTTH0595</strain>
    </source>
</reference>
<feature type="region of interest" description="Disordered" evidence="1">
    <location>
        <begin position="23"/>
        <end position="50"/>
    </location>
</feature>
<accession>A0A454XPC7</accession>
<gene>
    <name evidence="4" type="ORF">BE221DRAFT_192382</name>
    <name evidence="3" type="ORF">OT_ostta13g02820</name>
</gene>
<accession>A0A1Y5IA98</accession>
<dbReference type="GO" id="GO:0051213">
    <property type="term" value="F:dioxygenase activity"/>
    <property type="evidence" value="ECO:0007669"/>
    <property type="project" value="UniProtKB-KW"/>
</dbReference>
<keyword evidence="5" id="KW-1185">Reference proteome</keyword>
<evidence type="ECO:0000256" key="1">
    <source>
        <dbReference type="SAM" id="MobiDB-lite"/>
    </source>
</evidence>
<dbReference type="Proteomes" id="UP000195557">
    <property type="component" value="Unassembled WGS sequence"/>
</dbReference>
<evidence type="ECO:0000313" key="5">
    <source>
        <dbReference type="Proteomes" id="UP000009170"/>
    </source>
</evidence>
<dbReference type="EMBL" id="CAID01000013">
    <property type="protein sequence ID" value="CEG00218.1"/>
    <property type="molecule type" value="Genomic_DNA"/>
</dbReference>
<dbReference type="OrthoDB" id="203880at2759"/>
<reference evidence="4" key="3">
    <citation type="submission" date="2017-04" db="EMBL/GenBank/DDBJ databases">
        <title>Population genomics of picophytoplankton unveils novel chromosome hypervariability.</title>
        <authorList>
            <consortium name="DOE Joint Genome Institute"/>
            <person name="Blanc-Mathieu R."/>
            <person name="Krasovec M."/>
            <person name="Hebrard M."/>
            <person name="Yau S."/>
            <person name="Desgranges E."/>
            <person name="Martin J."/>
            <person name="Schackwitz W."/>
            <person name="Kuo A."/>
            <person name="Salin G."/>
            <person name="Donnadieu C."/>
            <person name="Desdevises Y."/>
            <person name="Sanchez-Ferandin S."/>
            <person name="Moreau H."/>
            <person name="Rivals E."/>
            <person name="Grigoriev I.V."/>
            <person name="Grimsley N."/>
            <person name="Eyre-Walker A."/>
            <person name="Piganeau G."/>
        </authorList>
    </citation>
    <scope>NUCLEOTIDE SEQUENCE [LARGE SCALE GENOMIC DNA]</scope>
    <source>
        <strain evidence="4">RCC 1115</strain>
    </source>
</reference>
<sequence length="314" mass="35498">MTMQASFRRRAIISLNATAITRDEEKASSSGRRKEDHDSQSKQKFSRNDASNSRPRALFCVLALVIAASVLGSYVHDRMTATGRWLTTTSDQPLVTRSDDFLSDEEFESLRKCALEHPKLHVAGELNGETFGKTRGFVLKFNEDGVERFRSKKEYACFVDVFDRLRAPLTNAFVMNVLLCELQDYSAYDANGMAVGLHLDDTVGIFSKHEFVAHQVSVLYVSVPEDMEGGQLELFPYGNGSTPENVEPTEAVEPKENLMATFRGDAFHRVRAYRTRSKRERVSLVLEQYHIGDNHYPKTITFSESLKSNMTMDV</sequence>
<reference evidence="3" key="2">
    <citation type="journal article" date="2014" name="BMC Genomics">
        <title>An improved genome of the model marine alga Ostreococcus tauri unfolds by assessing Illumina de novo assemblies.</title>
        <authorList>
            <person name="Blanc-Mathieu R."/>
            <person name="Verhelst B."/>
            <person name="Derelle E."/>
            <person name="Rombauts S."/>
            <person name="Bouget F.Y."/>
            <person name="Carre I."/>
            <person name="Chateau A."/>
            <person name="Eyre-Walker A."/>
            <person name="Grimsley N."/>
            <person name="Moreau H."/>
            <person name="Piegu B."/>
            <person name="Rivals E."/>
            <person name="Schackwitz W."/>
            <person name="Van de Peer Y."/>
            <person name="Piganeau G."/>
        </authorList>
    </citation>
    <scope>NUCLEOTIDE SEQUENCE</scope>
    <source>
        <strain evidence="3">RCC4221</strain>
    </source>
</reference>